<dbReference type="STRING" id="1172194.WQQ_19100"/>
<keyword evidence="2" id="KW-0732">Signal</keyword>
<dbReference type="AlphaFoldDB" id="I8TDI6"/>
<feature type="chain" id="PRO_5003714271" description="Secreted protein" evidence="2">
    <location>
        <begin position="26"/>
        <end position="94"/>
    </location>
</feature>
<evidence type="ECO:0000256" key="1">
    <source>
        <dbReference type="SAM" id="MobiDB-lite"/>
    </source>
</evidence>
<proteinExistence type="predicted"/>
<gene>
    <name evidence="3" type="ORF">WQQ_19100</name>
</gene>
<dbReference type="RefSeq" id="WP_007184859.1">
    <property type="nucleotide sequence ID" value="NZ_AKGD01000001.1"/>
</dbReference>
<dbReference type="Proteomes" id="UP000003704">
    <property type="component" value="Unassembled WGS sequence"/>
</dbReference>
<evidence type="ECO:0000313" key="3">
    <source>
        <dbReference type="EMBL" id="EIT71773.1"/>
    </source>
</evidence>
<evidence type="ECO:0000256" key="2">
    <source>
        <dbReference type="SAM" id="SignalP"/>
    </source>
</evidence>
<keyword evidence="4" id="KW-1185">Reference proteome</keyword>
<accession>I8TDI6</accession>
<comment type="caution">
    <text evidence="3">The sequence shown here is derived from an EMBL/GenBank/DDBJ whole genome shotgun (WGS) entry which is preliminary data.</text>
</comment>
<evidence type="ECO:0008006" key="5">
    <source>
        <dbReference type="Google" id="ProtNLM"/>
    </source>
</evidence>
<evidence type="ECO:0000313" key="4">
    <source>
        <dbReference type="Proteomes" id="UP000003704"/>
    </source>
</evidence>
<protein>
    <recommendedName>
        <fullName evidence="5">Secreted protein</fullName>
    </recommendedName>
</protein>
<name>I8TDI6_9GAMM</name>
<sequence length="94" mass="10030">MRRRLPHCLLLFALLLTQWLSVAHALEHPALEPEKACAICSFDAGLDSAVPLPAAPVIAHSLSIEAPVAIAATPSAERQRARPRARAPPSILVV</sequence>
<feature type="region of interest" description="Disordered" evidence="1">
    <location>
        <begin position="74"/>
        <end position="94"/>
    </location>
</feature>
<feature type="signal peptide" evidence="2">
    <location>
        <begin position="1"/>
        <end position="25"/>
    </location>
</feature>
<reference evidence="3 4" key="1">
    <citation type="journal article" date="2012" name="J. Bacteriol.">
        <title>Genome Sequence of n-Alkane-Degrading Hydrocarboniphaga effusa Strain AP103T (ATCC BAA-332T).</title>
        <authorList>
            <person name="Chang H.K."/>
            <person name="Zylstra G.J."/>
            <person name="Chae J.C."/>
        </authorList>
    </citation>
    <scope>NUCLEOTIDE SEQUENCE [LARGE SCALE GENOMIC DNA]</scope>
    <source>
        <strain evidence="3 4">AP103</strain>
    </source>
</reference>
<organism evidence="3 4">
    <name type="scientific">Hydrocarboniphaga effusa AP103</name>
    <dbReference type="NCBI Taxonomy" id="1172194"/>
    <lineage>
        <taxon>Bacteria</taxon>
        <taxon>Pseudomonadati</taxon>
        <taxon>Pseudomonadota</taxon>
        <taxon>Gammaproteobacteria</taxon>
        <taxon>Nevskiales</taxon>
        <taxon>Nevskiaceae</taxon>
        <taxon>Hydrocarboniphaga</taxon>
    </lineage>
</organism>
<dbReference type="EMBL" id="AKGD01000001">
    <property type="protein sequence ID" value="EIT71773.1"/>
    <property type="molecule type" value="Genomic_DNA"/>
</dbReference>